<organism evidence="1 2">
    <name type="scientific">Bacterioplanoides pacificum</name>
    <dbReference type="NCBI Taxonomy" id="1171596"/>
    <lineage>
        <taxon>Bacteria</taxon>
        <taxon>Pseudomonadati</taxon>
        <taxon>Pseudomonadota</taxon>
        <taxon>Gammaproteobacteria</taxon>
        <taxon>Oceanospirillales</taxon>
        <taxon>Oceanospirillaceae</taxon>
        <taxon>Bacterioplanoides</taxon>
    </lineage>
</organism>
<gene>
    <name evidence="1" type="ORF">ACFOMG_07325</name>
</gene>
<keyword evidence="2" id="KW-1185">Reference proteome</keyword>
<evidence type="ECO:0000313" key="1">
    <source>
        <dbReference type="EMBL" id="MFC3679921.1"/>
    </source>
</evidence>
<dbReference type="RefSeq" id="WP_376865730.1">
    <property type="nucleotide sequence ID" value="NZ_JBHRYB010000005.1"/>
</dbReference>
<proteinExistence type="predicted"/>
<protein>
    <submittedName>
        <fullName evidence="1">Uncharacterized protein</fullName>
    </submittedName>
</protein>
<reference evidence="2" key="1">
    <citation type="journal article" date="2019" name="Int. J. Syst. Evol. Microbiol.">
        <title>The Global Catalogue of Microorganisms (GCM) 10K type strain sequencing project: providing services to taxonomists for standard genome sequencing and annotation.</title>
        <authorList>
            <consortium name="The Broad Institute Genomics Platform"/>
            <consortium name="The Broad Institute Genome Sequencing Center for Infectious Disease"/>
            <person name="Wu L."/>
            <person name="Ma J."/>
        </authorList>
    </citation>
    <scope>NUCLEOTIDE SEQUENCE [LARGE SCALE GENOMIC DNA]</scope>
    <source>
        <strain evidence="2">KCTC 42424</strain>
    </source>
</reference>
<dbReference type="EMBL" id="JBHRYB010000005">
    <property type="protein sequence ID" value="MFC3679921.1"/>
    <property type="molecule type" value="Genomic_DNA"/>
</dbReference>
<sequence length="114" mass="12944">MAQQALLLLQQWQPQQVDAEAIKRFLLQHGLEPKVVDELLEQISLAFCRAAYRFREPPGSLKSVAELPDSPLYRQAYRLASDCNANETMNTGVFNCLVQMSPEYSLFRAGKGRK</sequence>
<comment type="caution">
    <text evidence="1">The sequence shown here is derived from an EMBL/GenBank/DDBJ whole genome shotgun (WGS) entry which is preliminary data.</text>
</comment>
<dbReference type="Proteomes" id="UP001595722">
    <property type="component" value="Unassembled WGS sequence"/>
</dbReference>
<name>A0ABV7VTP4_9GAMM</name>
<accession>A0ABV7VTP4</accession>
<evidence type="ECO:0000313" key="2">
    <source>
        <dbReference type="Proteomes" id="UP001595722"/>
    </source>
</evidence>